<dbReference type="EMBL" id="CAJZAG010000009">
    <property type="protein sequence ID" value="CAG9179856.1"/>
    <property type="molecule type" value="Genomic_DNA"/>
</dbReference>
<evidence type="ECO:0000313" key="8">
    <source>
        <dbReference type="Proteomes" id="UP000706525"/>
    </source>
</evidence>
<dbReference type="InterPro" id="IPR036259">
    <property type="entry name" value="MFS_trans_sf"/>
</dbReference>
<feature type="transmembrane region" description="Helical" evidence="5">
    <location>
        <begin position="389"/>
        <end position="408"/>
    </location>
</feature>
<comment type="caution">
    <text evidence="7">The sequence shown here is derived from an EMBL/GenBank/DDBJ whole genome shotgun (WGS) entry which is preliminary data.</text>
</comment>
<feature type="transmembrane region" description="Helical" evidence="5">
    <location>
        <begin position="262"/>
        <end position="283"/>
    </location>
</feature>
<evidence type="ECO:0000256" key="3">
    <source>
        <dbReference type="ARBA" id="ARBA00022989"/>
    </source>
</evidence>
<evidence type="ECO:0000259" key="6">
    <source>
        <dbReference type="PROSITE" id="PS50850"/>
    </source>
</evidence>
<dbReference type="PANTHER" id="PTHR43826:SF7">
    <property type="entry name" value="PROTEIN UHPC, PUTATIVE-RELATED"/>
    <property type="match status" value="1"/>
</dbReference>
<keyword evidence="2 5" id="KW-0812">Transmembrane</keyword>
<evidence type="ECO:0000256" key="5">
    <source>
        <dbReference type="SAM" id="Phobius"/>
    </source>
</evidence>
<evidence type="ECO:0000313" key="7">
    <source>
        <dbReference type="EMBL" id="CAG9179856.1"/>
    </source>
</evidence>
<accession>A0ABN7Z537</accession>
<organism evidence="7 8">
    <name type="scientific">Cupriavidus pampae</name>
    <dbReference type="NCBI Taxonomy" id="659251"/>
    <lineage>
        <taxon>Bacteria</taxon>
        <taxon>Pseudomonadati</taxon>
        <taxon>Pseudomonadota</taxon>
        <taxon>Betaproteobacteria</taxon>
        <taxon>Burkholderiales</taxon>
        <taxon>Burkholderiaceae</taxon>
        <taxon>Cupriavidus</taxon>
    </lineage>
</organism>
<protein>
    <submittedName>
        <fullName evidence="7">Glycerol-3-phosphate transporter</fullName>
    </submittedName>
</protein>
<dbReference type="PANTHER" id="PTHR43826">
    <property type="entry name" value="GLUCOSE-6-PHOSPHATE EXCHANGER SLC37A4"/>
    <property type="match status" value="1"/>
</dbReference>
<name>A0ABN7Z537_9BURK</name>
<keyword evidence="4 5" id="KW-0472">Membrane</keyword>
<feature type="domain" description="Major facilitator superfamily (MFS) profile" evidence="6">
    <location>
        <begin position="37"/>
        <end position="445"/>
    </location>
</feature>
<feature type="transmembrane region" description="Helical" evidence="5">
    <location>
        <begin position="164"/>
        <end position="188"/>
    </location>
</feature>
<evidence type="ECO:0000256" key="1">
    <source>
        <dbReference type="ARBA" id="ARBA00004127"/>
    </source>
</evidence>
<proteinExistence type="predicted"/>
<feature type="transmembrane region" description="Helical" evidence="5">
    <location>
        <begin position="68"/>
        <end position="86"/>
    </location>
</feature>
<feature type="transmembrane region" description="Helical" evidence="5">
    <location>
        <begin position="358"/>
        <end position="380"/>
    </location>
</feature>
<keyword evidence="8" id="KW-1185">Reference proteome</keyword>
<gene>
    <name evidence="7" type="primary">glpT</name>
    <name evidence="7" type="ORF">LMG32289_04429</name>
</gene>
<keyword evidence="3 5" id="KW-1133">Transmembrane helix</keyword>
<sequence length="445" mass="48385">MDMLQQRERPPEVMPHNAMPQETATSASLYARWQWRALLGVTFCYLFYYTGRQTFGFAIPGIQAELGLSKSALGWVSATMLWAYAFGQSINGNLGDKFGGRVMMLAGAALSFLANLATSEASGLVSLIVCWGMNGYFQSMGFAPGSRLISNWWGHGKRGFVYSFYVGGSSLSSVIAYVLPIVILQLLGLGWREIFRYAPMLMVAGALVMFFFVRERPEDLGLKGPGDGHAPEQPAGGMGEMAEREYASSAARYKAVLSHWRLYVTALSIGFQNAARYALLIWIPVHFFGPQWKSHADSIDPMWITLALPVGMAIGAITNGWLSDTLFGSKRYLSIVSYMAIATVIALGMIALPHGSPWALVAIMACGFFVYGPASSFWALCPDIVGRKLAGTATGCVNFVSYLFAGLAEPMMGRLMDHTGSTAVIFPVVAAFCMASAITAIFIRR</sequence>
<dbReference type="PROSITE" id="PS50850">
    <property type="entry name" value="MFS"/>
    <property type="match status" value="1"/>
</dbReference>
<feature type="transmembrane region" description="Helical" evidence="5">
    <location>
        <begin position="420"/>
        <end position="443"/>
    </location>
</feature>
<dbReference type="Proteomes" id="UP000706525">
    <property type="component" value="Unassembled WGS sequence"/>
</dbReference>
<feature type="transmembrane region" description="Helical" evidence="5">
    <location>
        <begin position="194"/>
        <end position="213"/>
    </location>
</feature>
<dbReference type="InterPro" id="IPR051337">
    <property type="entry name" value="OPA_Antiporter"/>
</dbReference>
<dbReference type="Gene3D" id="1.20.1250.20">
    <property type="entry name" value="MFS general substrate transporter like domains"/>
    <property type="match status" value="2"/>
</dbReference>
<evidence type="ECO:0000256" key="2">
    <source>
        <dbReference type="ARBA" id="ARBA00022692"/>
    </source>
</evidence>
<dbReference type="SUPFAM" id="SSF103473">
    <property type="entry name" value="MFS general substrate transporter"/>
    <property type="match status" value="1"/>
</dbReference>
<dbReference type="Pfam" id="PF07690">
    <property type="entry name" value="MFS_1"/>
    <property type="match status" value="1"/>
</dbReference>
<dbReference type="InterPro" id="IPR020846">
    <property type="entry name" value="MFS_dom"/>
</dbReference>
<dbReference type="PIRSF" id="PIRSF002808">
    <property type="entry name" value="Hexose_phosphate_transp"/>
    <property type="match status" value="1"/>
</dbReference>
<feature type="transmembrane region" description="Helical" evidence="5">
    <location>
        <begin position="335"/>
        <end position="352"/>
    </location>
</feature>
<dbReference type="InterPro" id="IPR000849">
    <property type="entry name" value="Sugar_P_transporter"/>
</dbReference>
<comment type="subcellular location">
    <subcellularLocation>
        <location evidence="1">Endomembrane system</location>
        <topology evidence="1">Multi-pass membrane protein</topology>
    </subcellularLocation>
</comment>
<feature type="transmembrane region" description="Helical" evidence="5">
    <location>
        <begin position="303"/>
        <end position="323"/>
    </location>
</feature>
<dbReference type="InterPro" id="IPR011701">
    <property type="entry name" value="MFS"/>
</dbReference>
<feature type="transmembrane region" description="Helical" evidence="5">
    <location>
        <begin position="29"/>
        <end position="48"/>
    </location>
</feature>
<reference evidence="7 8" key="1">
    <citation type="submission" date="2021-08" db="EMBL/GenBank/DDBJ databases">
        <authorList>
            <person name="Peeters C."/>
        </authorList>
    </citation>
    <scope>NUCLEOTIDE SEQUENCE [LARGE SCALE GENOMIC DNA]</scope>
    <source>
        <strain evidence="7 8">LMG 32289</strain>
    </source>
</reference>
<evidence type="ECO:0000256" key="4">
    <source>
        <dbReference type="ARBA" id="ARBA00023136"/>
    </source>
</evidence>